<feature type="region of interest" description="Disordered" evidence="1">
    <location>
        <begin position="397"/>
        <end position="431"/>
    </location>
</feature>
<feature type="domain" description="Aminotransferase-like plant mobile" evidence="2">
    <location>
        <begin position="488"/>
        <end position="616"/>
    </location>
</feature>
<dbReference type="AlphaFoldDB" id="A0A6A2ZZ14"/>
<evidence type="ECO:0000256" key="1">
    <source>
        <dbReference type="SAM" id="MobiDB-lite"/>
    </source>
</evidence>
<proteinExistence type="predicted"/>
<organism evidence="3 4">
    <name type="scientific">Hibiscus syriacus</name>
    <name type="common">Rose of Sharon</name>
    <dbReference type="NCBI Taxonomy" id="106335"/>
    <lineage>
        <taxon>Eukaryota</taxon>
        <taxon>Viridiplantae</taxon>
        <taxon>Streptophyta</taxon>
        <taxon>Embryophyta</taxon>
        <taxon>Tracheophyta</taxon>
        <taxon>Spermatophyta</taxon>
        <taxon>Magnoliopsida</taxon>
        <taxon>eudicotyledons</taxon>
        <taxon>Gunneridae</taxon>
        <taxon>Pentapetalae</taxon>
        <taxon>rosids</taxon>
        <taxon>malvids</taxon>
        <taxon>Malvales</taxon>
        <taxon>Malvaceae</taxon>
        <taxon>Malvoideae</taxon>
        <taxon>Hibiscus</taxon>
    </lineage>
</organism>
<sequence length="828" mass="92869">MRIRKNAKLSSLINLTRAKSVHVCELNQSPWDVIPSTQEPYPSYLHHRFEPEDIFNGNGSLGDSIGAVESVASMMDNEDKSIMKVERDYRRRGRDENSSLTSKKAGNRRGRAGAANKGQSSTSNPYELYYYFGSGPSWRRRGGNNSEMRENYCRGRGDILRCDSRGPKRGYKIGAASFLPINFLLLLWKIGPPSSVKDDRVIIESIDHSARICILRLKSPGHSSYKSGKMEQSKLGFQLGGYITFRHMESWKSYNREFHGSDKSSSKYQHKPFTTIVYSVLKMEHNRTRCFYPRQGCSSSKTVDGSGKFSNASTSGVVLLLSSHESYAAQLPPLLCLFRLFGWSPSSTAVVRGKDLSPTRCGFCALEVSVPLGSLDNHVAHQDPMELNAVQTSPMENVLTAPQPPDSPPSNSYKQTAQLSGGSPTTNSSSNFITGRISRIRRADMGGFLGLGVRVDLTSRGIRHAPEVRLMLSCDTQVGFSHIGRYESHCKIEPDLISILVERWRPETHTFQLPCGECTITLEDVSMHLGLPVDRDVISGMAHGSWTALCRDYLGRVPESFNGGQIPLNWLDVNFWELSEDVSDDEVKMYAWACILQLIGGLLMPDKTRNQFQWRCVERLTTGKMLSADVSFCCSLGHAIPPELRGPSDVWMVMVPLICYAIVEWHSIDRVLWQFSCFQPISKASRNMDELHSTDRRGKSDTDWLVKHHAWVVLWEDRHRLPHKVSIYDDLLTMLMIIMSGSTVMGNRFLLSKVLSMSDGIVSHTPPGSLFYGGATSLSVSHQQNVFSHDDDDDDGDDDSEDSQPVMKKSSRDRQPPPCGTHSHRRHR</sequence>
<evidence type="ECO:0000259" key="2">
    <source>
        <dbReference type="Pfam" id="PF10536"/>
    </source>
</evidence>
<feature type="compositionally biased region" description="Acidic residues" evidence="1">
    <location>
        <begin position="790"/>
        <end position="802"/>
    </location>
</feature>
<evidence type="ECO:0000313" key="4">
    <source>
        <dbReference type="Proteomes" id="UP000436088"/>
    </source>
</evidence>
<accession>A0A6A2ZZ14</accession>
<feature type="region of interest" description="Disordered" evidence="1">
    <location>
        <begin position="82"/>
        <end position="121"/>
    </location>
</feature>
<feature type="compositionally biased region" description="Polar residues" evidence="1">
    <location>
        <begin position="409"/>
        <end position="419"/>
    </location>
</feature>
<dbReference type="InterPro" id="IPR044824">
    <property type="entry name" value="MAIN-like"/>
</dbReference>
<dbReference type="GO" id="GO:0010073">
    <property type="term" value="P:meristem maintenance"/>
    <property type="evidence" value="ECO:0007669"/>
    <property type="project" value="InterPro"/>
</dbReference>
<gene>
    <name evidence="3" type="ORF">F3Y22_tig00110622pilonHSYRG00002</name>
</gene>
<dbReference type="InterPro" id="IPR019557">
    <property type="entry name" value="AminoTfrase-like_pln_mobile"/>
</dbReference>
<feature type="region of interest" description="Disordered" evidence="1">
    <location>
        <begin position="786"/>
        <end position="828"/>
    </location>
</feature>
<feature type="compositionally biased region" description="Basic and acidic residues" evidence="1">
    <location>
        <begin position="82"/>
        <end position="97"/>
    </location>
</feature>
<comment type="caution">
    <text evidence="3">The sequence shown here is derived from an EMBL/GenBank/DDBJ whole genome shotgun (WGS) entry which is preliminary data.</text>
</comment>
<dbReference type="Pfam" id="PF10536">
    <property type="entry name" value="PMD"/>
    <property type="match status" value="1"/>
</dbReference>
<evidence type="ECO:0000313" key="3">
    <source>
        <dbReference type="EMBL" id="KAE8697240.1"/>
    </source>
</evidence>
<dbReference type="PANTHER" id="PTHR46033:SF8">
    <property type="entry name" value="PROTEIN MAINTENANCE OF MERISTEMS-LIKE"/>
    <property type="match status" value="1"/>
</dbReference>
<feature type="compositionally biased region" description="Low complexity" evidence="1">
    <location>
        <begin position="420"/>
        <end position="431"/>
    </location>
</feature>
<keyword evidence="4" id="KW-1185">Reference proteome</keyword>
<reference evidence="3" key="1">
    <citation type="submission" date="2019-09" db="EMBL/GenBank/DDBJ databases">
        <title>Draft genome information of white flower Hibiscus syriacus.</title>
        <authorList>
            <person name="Kim Y.-M."/>
        </authorList>
    </citation>
    <scope>NUCLEOTIDE SEQUENCE [LARGE SCALE GENOMIC DNA]</scope>
    <source>
        <strain evidence="3">YM2019G1</strain>
    </source>
</reference>
<dbReference type="EMBL" id="VEPZ02001052">
    <property type="protein sequence ID" value="KAE8697240.1"/>
    <property type="molecule type" value="Genomic_DNA"/>
</dbReference>
<protein>
    <submittedName>
        <fullName evidence="3">Syntaxin of plants 71</fullName>
    </submittedName>
</protein>
<dbReference type="PANTHER" id="PTHR46033">
    <property type="entry name" value="PROTEIN MAIN-LIKE 2"/>
    <property type="match status" value="1"/>
</dbReference>
<dbReference type="Proteomes" id="UP000436088">
    <property type="component" value="Unassembled WGS sequence"/>
</dbReference>
<name>A0A6A2ZZ14_HIBSY</name>